<feature type="signal peptide" evidence="1">
    <location>
        <begin position="1"/>
        <end position="31"/>
    </location>
</feature>
<evidence type="ECO:0000313" key="3">
    <source>
        <dbReference type="Proteomes" id="UP001248581"/>
    </source>
</evidence>
<keyword evidence="3" id="KW-1185">Reference proteome</keyword>
<reference evidence="3" key="1">
    <citation type="submission" date="2023-09" db="EMBL/GenBank/DDBJ databases">
        <authorList>
            <person name="Li S."/>
            <person name="Li X."/>
            <person name="Zhang C."/>
            <person name="Zhao Z."/>
        </authorList>
    </citation>
    <scope>NUCLEOTIDE SEQUENCE [LARGE SCALE GENOMIC DNA]</scope>
    <source>
        <strain evidence="3">SQ345</strain>
    </source>
</reference>
<protein>
    <submittedName>
        <fullName evidence="2">Uncharacterized protein</fullName>
    </submittedName>
</protein>
<sequence length="200" mass="22312">MNKQFKAFNKTFLATTLAFGLSTLAVAPSFAAEKELHRNIEVIASDDVNAQVTINVNGETSEYTLPREALHDPSKLKSAISDLPEEDQQLILESLGNMPKLHEAHGENVMVIKSGAEDIEWVSEDGEHKRVMVIAMDHNDSDKVIHKVVHKEMPKDKNHVFVKADDLQGSHAKAIKHLISKGKFTAEELNDIQQALDEKR</sequence>
<name>A0ABY9TN95_9GAMM</name>
<dbReference type="EMBL" id="CP134146">
    <property type="protein sequence ID" value="WNC70227.1"/>
    <property type="molecule type" value="Genomic_DNA"/>
</dbReference>
<proteinExistence type="predicted"/>
<dbReference type="RefSeq" id="WP_348389368.1">
    <property type="nucleotide sequence ID" value="NZ_CP134146.1"/>
</dbReference>
<evidence type="ECO:0000313" key="2">
    <source>
        <dbReference type="EMBL" id="WNC70227.1"/>
    </source>
</evidence>
<accession>A0ABY9TN95</accession>
<feature type="chain" id="PRO_5047510313" evidence="1">
    <location>
        <begin position="32"/>
        <end position="200"/>
    </location>
</feature>
<organism evidence="2 3">
    <name type="scientific">Thalassotalea nanhaiensis</name>
    <dbReference type="NCBI Taxonomy" id="3065648"/>
    <lineage>
        <taxon>Bacteria</taxon>
        <taxon>Pseudomonadati</taxon>
        <taxon>Pseudomonadota</taxon>
        <taxon>Gammaproteobacteria</taxon>
        <taxon>Alteromonadales</taxon>
        <taxon>Colwelliaceae</taxon>
        <taxon>Thalassotalea</taxon>
    </lineage>
</organism>
<dbReference type="Proteomes" id="UP001248581">
    <property type="component" value="Chromosome"/>
</dbReference>
<keyword evidence="1" id="KW-0732">Signal</keyword>
<gene>
    <name evidence="2" type="ORF">RI845_08825</name>
</gene>
<evidence type="ECO:0000256" key="1">
    <source>
        <dbReference type="SAM" id="SignalP"/>
    </source>
</evidence>